<dbReference type="InterPro" id="IPR012349">
    <property type="entry name" value="Split_barrel_FMN-bd"/>
</dbReference>
<evidence type="ECO:0000313" key="3">
    <source>
        <dbReference type="Proteomes" id="UP001056291"/>
    </source>
</evidence>
<dbReference type="Pfam" id="PF01243">
    <property type="entry name" value="PNPOx_N"/>
    <property type="match status" value="1"/>
</dbReference>
<protein>
    <submittedName>
        <fullName evidence="2">Pyridoxamine 5'-phosphate oxidase family protein</fullName>
    </submittedName>
</protein>
<keyword evidence="3" id="KW-1185">Reference proteome</keyword>
<name>A0ABY4W0U6_9PROT</name>
<accession>A0ABY4W0U6</accession>
<evidence type="ECO:0000259" key="1">
    <source>
        <dbReference type="Pfam" id="PF01243"/>
    </source>
</evidence>
<dbReference type="InterPro" id="IPR011576">
    <property type="entry name" value="Pyridox_Oxase_N"/>
</dbReference>
<organism evidence="2 3">
    <name type="scientific">Sneathiella marina</name>
    <dbReference type="NCBI Taxonomy" id="2950108"/>
    <lineage>
        <taxon>Bacteria</taxon>
        <taxon>Pseudomonadati</taxon>
        <taxon>Pseudomonadota</taxon>
        <taxon>Alphaproteobacteria</taxon>
        <taxon>Sneathiellales</taxon>
        <taxon>Sneathiellaceae</taxon>
        <taxon>Sneathiella</taxon>
    </lineage>
</organism>
<dbReference type="EMBL" id="CP098747">
    <property type="protein sequence ID" value="USG60579.1"/>
    <property type="molecule type" value="Genomic_DNA"/>
</dbReference>
<dbReference type="PANTHER" id="PTHR42815">
    <property type="entry name" value="FAD-BINDING, PUTATIVE (AFU_ORTHOLOGUE AFUA_6G07600)-RELATED"/>
    <property type="match status" value="1"/>
</dbReference>
<proteinExistence type="predicted"/>
<gene>
    <name evidence="2" type="ORF">NBZ79_15540</name>
</gene>
<dbReference type="RefSeq" id="WP_251933460.1">
    <property type="nucleotide sequence ID" value="NZ_CP098747.1"/>
</dbReference>
<sequence length="205" mass="23216">MVYYHDGMRQLQDKYEGRAVADRLETHRMRTVFNSADREFISSTPFFFLSTSSPDSTDCSFKGGEPGFVRVIGDNILAWPDYDGNRMYRSLGNITVNPRVGLLFIRFDQVQFNNAARLRINGIAEIDESEEALAGLPGAKRVIRVTAEHIFPNCPRYIPTLTSEEASVYAPKDGYTPPDPDWKSMDFVEDVFEAEKLSAQKKKGD</sequence>
<feature type="domain" description="Pyridoxamine 5'-phosphate oxidase N-terminal" evidence="1">
    <location>
        <begin position="37"/>
        <end position="150"/>
    </location>
</feature>
<dbReference type="Proteomes" id="UP001056291">
    <property type="component" value="Chromosome"/>
</dbReference>
<dbReference type="SUPFAM" id="SSF50475">
    <property type="entry name" value="FMN-binding split barrel"/>
    <property type="match status" value="1"/>
</dbReference>
<evidence type="ECO:0000313" key="2">
    <source>
        <dbReference type="EMBL" id="USG60579.1"/>
    </source>
</evidence>
<dbReference type="Gene3D" id="2.30.110.10">
    <property type="entry name" value="Electron Transport, Fmn-binding Protein, Chain A"/>
    <property type="match status" value="1"/>
</dbReference>
<dbReference type="PANTHER" id="PTHR42815:SF2">
    <property type="entry name" value="FAD-BINDING, PUTATIVE (AFU_ORTHOLOGUE AFUA_6G07600)-RELATED"/>
    <property type="match status" value="1"/>
</dbReference>
<reference evidence="2" key="1">
    <citation type="submission" date="2022-06" db="EMBL/GenBank/DDBJ databases">
        <title>Sneathiella actinostolidae sp. nov., isolated from a sea anemonein the Western Pacific Ocean.</title>
        <authorList>
            <person name="Wei M.J."/>
        </authorList>
    </citation>
    <scope>NUCLEOTIDE SEQUENCE</scope>
    <source>
        <strain evidence="2">PHK-P5</strain>
    </source>
</reference>